<dbReference type="InterPro" id="IPR010982">
    <property type="entry name" value="Lambda_DNA-bd_dom_sf"/>
</dbReference>
<feature type="domain" description="HTH cro/C1-type" evidence="1">
    <location>
        <begin position="7"/>
        <end position="62"/>
    </location>
</feature>
<dbReference type="SUPFAM" id="SSF47413">
    <property type="entry name" value="lambda repressor-like DNA-binding domains"/>
    <property type="match status" value="1"/>
</dbReference>
<organism evidence="2 3">
    <name type="scientific">Aquirufa avitistagni</name>
    <dbReference type="NCBI Taxonomy" id="3104728"/>
    <lineage>
        <taxon>Bacteria</taxon>
        <taxon>Pseudomonadati</taxon>
        <taxon>Bacteroidota</taxon>
        <taxon>Cytophagia</taxon>
        <taxon>Cytophagales</taxon>
        <taxon>Flectobacillaceae</taxon>
        <taxon>Aquirufa</taxon>
    </lineage>
</organism>
<evidence type="ECO:0000313" key="3">
    <source>
        <dbReference type="Proteomes" id="UP001598138"/>
    </source>
</evidence>
<protein>
    <submittedName>
        <fullName evidence="2">Helix-turn-helix transcriptional regulator</fullName>
    </submittedName>
</protein>
<evidence type="ECO:0000259" key="1">
    <source>
        <dbReference type="PROSITE" id="PS50943"/>
    </source>
</evidence>
<accession>A0ABW6D9I9</accession>
<dbReference type="RefSeq" id="WP_377982345.1">
    <property type="nucleotide sequence ID" value="NZ_JBBKXZ010000001.1"/>
</dbReference>
<sequence>MNLSEKIELLIKRKQLSASQFADKLGIPRSSISHILSGRNKPSLDVVQKILRVFPEITAEDLLFEDRTLGSVAVAKEIVPAPSTPSLFDPILPTPSESVKNNSPEQTIVQSNLRRTRESSHVERNSNVPVTASVANPTYLEKKIERVLIFYTDGTFSESKPQS</sequence>
<gene>
    <name evidence="2" type="ORF">U0R10_03015</name>
</gene>
<proteinExistence type="predicted"/>
<keyword evidence="3" id="KW-1185">Reference proteome</keyword>
<dbReference type="Gene3D" id="1.10.260.40">
    <property type="entry name" value="lambda repressor-like DNA-binding domains"/>
    <property type="match status" value="1"/>
</dbReference>
<name>A0ABW6D9I9_9BACT</name>
<comment type="caution">
    <text evidence="2">The sequence shown here is derived from an EMBL/GenBank/DDBJ whole genome shotgun (WGS) entry which is preliminary data.</text>
</comment>
<dbReference type="CDD" id="cd00093">
    <property type="entry name" value="HTH_XRE"/>
    <property type="match status" value="1"/>
</dbReference>
<dbReference type="Proteomes" id="UP001598138">
    <property type="component" value="Unassembled WGS sequence"/>
</dbReference>
<dbReference type="InterPro" id="IPR001387">
    <property type="entry name" value="Cro/C1-type_HTH"/>
</dbReference>
<reference evidence="2 3" key="1">
    <citation type="submission" date="2024-03" db="EMBL/GenBank/DDBJ databases">
        <title>Aquirufa genome sequencing.</title>
        <authorList>
            <person name="Pitt A."/>
            <person name="Hahn M.W."/>
        </authorList>
    </citation>
    <scope>NUCLEOTIDE SEQUENCE [LARGE SCALE GENOMIC DNA]</scope>
    <source>
        <strain evidence="2 3">OSTEICH-129V</strain>
    </source>
</reference>
<dbReference type="PROSITE" id="PS50943">
    <property type="entry name" value="HTH_CROC1"/>
    <property type="match status" value="1"/>
</dbReference>
<dbReference type="Pfam" id="PF01381">
    <property type="entry name" value="HTH_3"/>
    <property type="match status" value="1"/>
</dbReference>
<evidence type="ECO:0000313" key="2">
    <source>
        <dbReference type="EMBL" id="MFD3393584.1"/>
    </source>
</evidence>
<dbReference type="SMART" id="SM00530">
    <property type="entry name" value="HTH_XRE"/>
    <property type="match status" value="1"/>
</dbReference>
<dbReference type="EMBL" id="JBBKXZ010000001">
    <property type="protein sequence ID" value="MFD3393584.1"/>
    <property type="molecule type" value="Genomic_DNA"/>
</dbReference>